<evidence type="ECO:0000256" key="1">
    <source>
        <dbReference type="ARBA" id="ARBA00022723"/>
    </source>
</evidence>
<dbReference type="PRINTS" id="PR00092">
    <property type="entry name" value="TYROSINASE"/>
</dbReference>
<dbReference type="SUPFAM" id="SSF48056">
    <property type="entry name" value="Di-copper centre-containing domain"/>
    <property type="match status" value="1"/>
</dbReference>
<reference evidence="4" key="1">
    <citation type="submission" date="2022-10" db="EMBL/GenBank/DDBJ databases">
        <title>Genome assembly of Pristionchus species.</title>
        <authorList>
            <person name="Yoshida K."/>
            <person name="Sommer R.J."/>
        </authorList>
    </citation>
    <scope>NUCLEOTIDE SEQUENCE [LARGE SCALE GENOMIC DNA]</scope>
    <source>
        <strain evidence="4">RS5460</strain>
    </source>
</reference>
<evidence type="ECO:0000313" key="4">
    <source>
        <dbReference type="Proteomes" id="UP001328107"/>
    </source>
</evidence>
<dbReference type="Proteomes" id="UP001328107">
    <property type="component" value="Unassembled WGS sequence"/>
</dbReference>
<dbReference type="PANTHER" id="PTHR11474">
    <property type="entry name" value="TYROSINASE FAMILY MEMBER"/>
    <property type="match status" value="1"/>
</dbReference>
<dbReference type="AlphaFoldDB" id="A0AAN5I692"/>
<sequence length="246" mass="27579">LARIHAEQTRGGAAHSGPAFLPWHREYIKRIELALRQIDPSLALPYWDSTLDGALPRPADSIMFTDNFGGLSTAAGDVLSGPFANWRTIEGRANIRRAVGAQGSCFTEAEIAFVMGQTTPDQVLAFTAPQRGCPIRTDYNCLEYTHGNVHIFVGGDMFDTETSANDPLFFFHHTFVDMIWEMWRLQRQSRQERETAYPLDNQQCASPQHFAASILQPFGPFRNNDGLSNAYTDNMYEYAPRPTCPA</sequence>
<comment type="caution">
    <text evidence="3">The sequence shown here is derived from an EMBL/GenBank/DDBJ whole genome shotgun (WGS) entry which is preliminary data.</text>
</comment>
<evidence type="ECO:0000259" key="2">
    <source>
        <dbReference type="PROSITE" id="PS00498"/>
    </source>
</evidence>
<proteinExistence type="predicted"/>
<dbReference type="InterPro" id="IPR050316">
    <property type="entry name" value="Tyrosinase/Hemocyanin"/>
</dbReference>
<keyword evidence="1" id="KW-0479">Metal-binding</keyword>
<dbReference type="Pfam" id="PF00264">
    <property type="entry name" value="Tyrosinase"/>
    <property type="match status" value="1"/>
</dbReference>
<gene>
    <name evidence="3" type="ORF">PMAYCL1PPCAC_24058</name>
</gene>
<dbReference type="InterPro" id="IPR008922">
    <property type="entry name" value="Di-copper_centre_dom_sf"/>
</dbReference>
<dbReference type="GO" id="GO:0016491">
    <property type="term" value="F:oxidoreductase activity"/>
    <property type="evidence" value="ECO:0007669"/>
    <property type="project" value="InterPro"/>
</dbReference>
<dbReference type="PROSITE" id="PS00498">
    <property type="entry name" value="TYROSINASE_2"/>
    <property type="match status" value="1"/>
</dbReference>
<dbReference type="InterPro" id="IPR002227">
    <property type="entry name" value="Tyrosinase_Cu-bd"/>
</dbReference>
<evidence type="ECO:0000313" key="3">
    <source>
        <dbReference type="EMBL" id="GMR53863.1"/>
    </source>
</evidence>
<feature type="non-terminal residue" evidence="3">
    <location>
        <position position="246"/>
    </location>
</feature>
<dbReference type="PANTHER" id="PTHR11474:SF21">
    <property type="entry name" value="SHKT DOMAIN-CONTAINING PROTEIN"/>
    <property type="match status" value="1"/>
</dbReference>
<feature type="domain" description="Tyrosinase copper-binding" evidence="2">
    <location>
        <begin position="166"/>
        <end position="177"/>
    </location>
</feature>
<protein>
    <recommendedName>
        <fullName evidence="2">Tyrosinase copper-binding domain-containing protein</fullName>
    </recommendedName>
</protein>
<dbReference type="GO" id="GO:0046872">
    <property type="term" value="F:metal ion binding"/>
    <property type="evidence" value="ECO:0007669"/>
    <property type="project" value="UniProtKB-KW"/>
</dbReference>
<dbReference type="EMBL" id="BTRK01000005">
    <property type="protein sequence ID" value="GMR53863.1"/>
    <property type="molecule type" value="Genomic_DNA"/>
</dbReference>
<accession>A0AAN5I692</accession>
<name>A0AAN5I692_9BILA</name>
<dbReference type="Gene3D" id="1.10.1280.10">
    <property type="entry name" value="Di-copper center containing domain from catechol oxidase"/>
    <property type="match status" value="1"/>
</dbReference>
<organism evidence="3 4">
    <name type="scientific">Pristionchus mayeri</name>
    <dbReference type="NCBI Taxonomy" id="1317129"/>
    <lineage>
        <taxon>Eukaryota</taxon>
        <taxon>Metazoa</taxon>
        <taxon>Ecdysozoa</taxon>
        <taxon>Nematoda</taxon>
        <taxon>Chromadorea</taxon>
        <taxon>Rhabditida</taxon>
        <taxon>Rhabditina</taxon>
        <taxon>Diplogasteromorpha</taxon>
        <taxon>Diplogasteroidea</taxon>
        <taxon>Neodiplogasteridae</taxon>
        <taxon>Pristionchus</taxon>
    </lineage>
</organism>
<feature type="non-terminal residue" evidence="3">
    <location>
        <position position="1"/>
    </location>
</feature>
<keyword evidence="4" id="KW-1185">Reference proteome</keyword>